<evidence type="ECO:0000313" key="2">
    <source>
        <dbReference type="EMBL" id="USR92568.1"/>
    </source>
</evidence>
<keyword evidence="3" id="KW-1185">Reference proteome</keyword>
<evidence type="ECO:0000256" key="1">
    <source>
        <dbReference type="SAM" id="SignalP"/>
    </source>
</evidence>
<dbReference type="RefSeq" id="WP_252664720.1">
    <property type="nucleotide sequence ID" value="NZ_CP098611.1"/>
</dbReference>
<dbReference type="PROSITE" id="PS51257">
    <property type="entry name" value="PROKAR_LIPOPROTEIN"/>
    <property type="match status" value="1"/>
</dbReference>
<evidence type="ECO:0000313" key="3">
    <source>
        <dbReference type="Proteomes" id="UP001056708"/>
    </source>
</evidence>
<name>A0ABY5AWW3_9CYAN</name>
<proteinExistence type="predicted"/>
<accession>A0ABY5AWW3</accession>
<feature type="signal peptide" evidence="1">
    <location>
        <begin position="1"/>
        <end position="18"/>
    </location>
</feature>
<gene>
    <name evidence="2" type="ORF">NEA10_07580</name>
</gene>
<reference evidence="2" key="1">
    <citation type="submission" date="2022-06" db="EMBL/GenBank/DDBJ databases">
        <title>Genome sequence of Phormidium yuhuli AB48 isolated from an industrial photobioreactor environment.</title>
        <authorList>
            <person name="Qiu Y."/>
            <person name="Noonan A.J.C."/>
            <person name="Dofher K."/>
            <person name="Koch M."/>
            <person name="Kieft B."/>
            <person name="Lin X."/>
            <person name="Ziels R.M."/>
            <person name="Hallam S.J."/>
        </authorList>
    </citation>
    <scope>NUCLEOTIDE SEQUENCE</scope>
    <source>
        <strain evidence="2">AB48</strain>
    </source>
</reference>
<keyword evidence="1" id="KW-0732">Signal</keyword>
<sequence length="251" mass="27925">MNLFVPRLALGVSLLVGACTPALVHTESPAQSMQLSQNSPEAMNPETFLDWGRQRTQIGDWQGAIANFQAAADGFAGQGDETRQAMAEAIVRYLDWWLGWSDRQRESAEVEMMPDWLSFGRCVEDQTGHVCGYSLQFVQSDKDEIEGVLLLQNHIYDVPMATGGSYGVFGILAAEAVSPPLQGGESWIPFCERLDGEDSAMMAIVQTHGYEDADEYPEIREVWWVNLEEESLEFQKSPSHIRCWNPCPGGC</sequence>
<organism evidence="2 3">
    <name type="scientific">Phormidium yuhuli AB48</name>
    <dbReference type="NCBI Taxonomy" id="2940671"/>
    <lineage>
        <taxon>Bacteria</taxon>
        <taxon>Bacillati</taxon>
        <taxon>Cyanobacteriota</taxon>
        <taxon>Cyanophyceae</taxon>
        <taxon>Oscillatoriophycideae</taxon>
        <taxon>Oscillatoriales</taxon>
        <taxon>Oscillatoriaceae</taxon>
        <taxon>Phormidium</taxon>
        <taxon>Phormidium yuhuli</taxon>
    </lineage>
</organism>
<feature type="chain" id="PRO_5045739696" evidence="1">
    <location>
        <begin position="19"/>
        <end position="251"/>
    </location>
</feature>
<protein>
    <submittedName>
        <fullName evidence="2">Uncharacterized protein</fullName>
    </submittedName>
</protein>
<dbReference type="Proteomes" id="UP001056708">
    <property type="component" value="Chromosome"/>
</dbReference>
<dbReference type="EMBL" id="CP098611">
    <property type="protein sequence ID" value="USR92568.1"/>
    <property type="molecule type" value="Genomic_DNA"/>
</dbReference>